<keyword evidence="7" id="KW-1003">Cell membrane</keyword>
<comment type="similarity">
    <text evidence="7">Belongs to the TatC family.</text>
</comment>
<evidence type="ECO:0000256" key="2">
    <source>
        <dbReference type="ARBA" id="ARBA00022692"/>
    </source>
</evidence>
<evidence type="ECO:0000256" key="1">
    <source>
        <dbReference type="ARBA" id="ARBA00004141"/>
    </source>
</evidence>
<gene>
    <name evidence="7 8" type="primary">tatC</name>
    <name evidence="8" type="ORF">GCM10022204_35490</name>
</gene>
<evidence type="ECO:0000256" key="7">
    <source>
        <dbReference type="HAMAP-Rule" id="MF_00902"/>
    </source>
</evidence>
<evidence type="ECO:0000256" key="6">
    <source>
        <dbReference type="ARBA" id="ARBA00023136"/>
    </source>
</evidence>
<keyword evidence="5 7" id="KW-0811">Translocation</keyword>
<sequence>MALTVLGRPVRLSFAWLKPPPTPPDGSMTLFEHLRELRYRLVIAVGAILLGMILSAVFYGQLFDILRHPYDVAIAQLKEKNPDQITDLVNIGLASPFTLLLKVCLVSGLVLTSPVWLYQLWSFIVPGLLAKEKKWAMIFIGTATPLFLAGVVTGYLIMPKGIAVLLGFTQDGVANLQNINDFLSFMLRLMVVFGIAFLIPLIVLMLNIVGVVKASQLSKARIYVIFGTFVFGAVATPSTDPFSMLALAIPMALLFLVAEALAHVLDRRKAKRALEGDGAVVLHDKALDDLDTTSD</sequence>
<dbReference type="HAMAP" id="MF_00902">
    <property type="entry name" value="TatC"/>
    <property type="match status" value="1"/>
</dbReference>
<dbReference type="InterPro" id="IPR002033">
    <property type="entry name" value="TatC"/>
</dbReference>
<organism evidence="8 9">
    <name type="scientific">Microlunatus aurantiacus</name>
    <dbReference type="NCBI Taxonomy" id="446786"/>
    <lineage>
        <taxon>Bacteria</taxon>
        <taxon>Bacillati</taxon>
        <taxon>Actinomycetota</taxon>
        <taxon>Actinomycetes</taxon>
        <taxon>Propionibacteriales</taxon>
        <taxon>Propionibacteriaceae</taxon>
        <taxon>Microlunatus</taxon>
    </lineage>
</organism>
<evidence type="ECO:0000256" key="3">
    <source>
        <dbReference type="ARBA" id="ARBA00022927"/>
    </source>
</evidence>
<feature type="transmembrane region" description="Helical" evidence="7">
    <location>
        <begin position="99"/>
        <end position="123"/>
    </location>
</feature>
<evidence type="ECO:0000313" key="8">
    <source>
        <dbReference type="EMBL" id="GAA3713298.1"/>
    </source>
</evidence>
<feature type="transmembrane region" description="Helical" evidence="7">
    <location>
        <begin position="135"/>
        <end position="158"/>
    </location>
</feature>
<feature type="transmembrane region" description="Helical" evidence="7">
    <location>
        <begin position="242"/>
        <end position="262"/>
    </location>
</feature>
<evidence type="ECO:0000256" key="4">
    <source>
        <dbReference type="ARBA" id="ARBA00022989"/>
    </source>
</evidence>
<evidence type="ECO:0000256" key="5">
    <source>
        <dbReference type="ARBA" id="ARBA00023010"/>
    </source>
</evidence>
<comment type="caution">
    <text evidence="8">The sequence shown here is derived from an EMBL/GenBank/DDBJ whole genome shotgun (WGS) entry which is preliminary data.</text>
</comment>
<dbReference type="Pfam" id="PF00902">
    <property type="entry name" value="TatC"/>
    <property type="match status" value="1"/>
</dbReference>
<proteinExistence type="inferred from homology"/>
<protein>
    <recommendedName>
        <fullName evidence="7">Sec-independent protein translocase protein TatC</fullName>
    </recommendedName>
</protein>
<keyword evidence="9" id="KW-1185">Reference proteome</keyword>
<reference evidence="9" key="1">
    <citation type="journal article" date="2019" name="Int. J. Syst. Evol. Microbiol.">
        <title>The Global Catalogue of Microorganisms (GCM) 10K type strain sequencing project: providing services to taxonomists for standard genome sequencing and annotation.</title>
        <authorList>
            <consortium name="The Broad Institute Genomics Platform"/>
            <consortium name="The Broad Institute Genome Sequencing Center for Infectious Disease"/>
            <person name="Wu L."/>
            <person name="Ma J."/>
        </authorList>
    </citation>
    <scope>NUCLEOTIDE SEQUENCE [LARGE SCALE GENOMIC DNA]</scope>
    <source>
        <strain evidence="9">JCM 16548</strain>
    </source>
</reference>
<dbReference type="NCBIfam" id="TIGR00945">
    <property type="entry name" value="tatC"/>
    <property type="match status" value="1"/>
</dbReference>
<dbReference type="EMBL" id="BAAAYX010000014">
    <property type="protein sequence ID" value="GAA3713298.1"/>
    <property type="molecule type" value="Genomic_DNA"/>
</dbReference>
<keyword evidence="2 7" id="KW-0812">Transmembrane</keyword>
<keyword evidence="7" id="KW-0813">Transport</keyword>
<dbReference type="Proteomes" id="UP001500051">
    <property type="component" value="Unassembled WGS sequence"/>
</dbReference>
<comment type="function">
    <text evidence="7">Part of the twin-arginine translocation (Tat) system that transports large folded proteins containing a characteristic twin-arginine motif in their signal peptide across membranes. Together with TatB, TatC is part of a receptor directly interacting with Tat signal peptides.</text>
</comment>
<dbReference type="RefSeq" id="WP_344813784.1">
    <property type="nucleotide sequence ID" value="NZ_BAAAYX010000014.1"/>
</dbReference>
<dbReference type="PANTHER" id="PTHR30371">
    <property type="entry name" value="SEC-INDEPENDENT PROTEIN TRANSLOCASE PROTEIN TATC"/>
    <property type="match status" value="1"/>
</dbReference>
<dbReference type="PRINTS" id="PR01840">
    <property type="entry name" value="TATCFAMILY"/>
</dbReference>
<feature type="transmembrane region" description="Helical" evidence="7">
    <location>
        <begin position="41"/>
        <end position="62"/>
    </location>
</feature>
<accession>A0ABP7E440</accession>
<evidence type="ECO:0000313" key="9">
    <source>
        <dbReference type="Proteomes" id="UP001500051"/>
    </source>
</evidence>
<comment type="subcellular location">
    <subcellularLocation>
        <location evidence="7">Cell membrane</location>
        <topology evidence="7">Multi-pass membrane protein</topology>
    </subcellularLocation>
    <subcellularLocation>
        <location evidence="1">Membrane</location>
        <topology evidence="1">Multi-pass membrane protein</topology>
    </subcellularLocation>
</comment>
<keyword evidence="4 7" id="KW-1133">Transmembrane helix</keyword>
<keyword evidence="6 7" id="KW-0472">Membrane</keyword>
<feature type="transmembrane region" description="Helical" evidence="7">
    <location>
        <begin position="220"/>
        <end position="236"/>
    </location>
</feature>
<dbReference type="PANTHER" id="PTHR30371:SF0">
    <property type="entry name" value="SEC-INDEPENDENT PROTEIN TRANSLOCASE PROTEIN TATC, CHLOROPLASTIC-RELATED"/>
    <property type="match status" value="1"/>
</dbReference>
<name>A0ABP7E440_9ACTN</name>
<keyword evidence="3 7" id="KW-0653">Protein transport</keyword>
<feature type="transmembrane region" description="Helical" evidence="7">
    <location>
        <begin position="185"/>
        <end position="208"/>
    </location>
</feature>
<comment type="subunit">
    <text evidence="7">The Tat system comprises two distinct complexes: a TatABC complex, containing multiple copies of TatA, TatB and TatC subunits, and a separate TatA complex, containing only TatA subunits. Substrates initially bind to the TatABC complex, which probably triggers association of the separate TatA complex to form the active translocon.</text>
</comment>